<dbReference type="STRING" id="305507.SAMN04489724_1760"/>
<feature type="signal peptide" evidence="1">
    <location>
        <begin position="1"/>
        <end position="23"/>
    </location>
</feature>
<protein>
    <submittedName>
        <fullName evidence="2">Uncharacterized protein</fullName>
    </submittedName>
</protein>
<sequence>MKKLNYLLLFVLASLFFACSSEDEEPKLVEKDVTIEVEMGGDYSDYLVTFTVHTMLSGTSTFVTPQLIEPSALEWTQIIEQGNSYTVTYEPSASSLEVQSTSDIHSLGFVFNAVPLDRNTDDTFDLMSASIRVLADGEVYREYDYEALPSDQTSVPLADEINID</sequence>
<accession>A0A1I7A8S9</accession>
<dbReference type="AlphaFoldDB" id="A0A1I7A8S9"/>
<keyword evidence="1" id="KW-0732">Signal</keyword>
<dbReference type="RefSeq" id="WP_091692294.1">
    <property type="nucleotide sequence ID" value="NZ_FPBF01000002.1"/>
</dbReference>
<dbReference type="Proteomes" id="UP000199673">
    <property type="component" value="Unassembled WGS sequence"/>
</dbReference>
<proteinExistence type="predicted"/>
<dbReference type="OrthoDB" id="838689at2"/>
<evidence type="ECO:0000313" key="3">
    <source>
        <dbReference type="Proteomes" id="UP000199673"/>
    </source>
</evidence>
<evidence type="ECO:0000256" key="1">
    <source>
        <dbReference type="SAM" id="SignalP"/>
    </source>
</evidence>
<keyword evidence="3" id="KW-1185">Reference proteome</keyword>
<dbReference type="EMBL" id="FPBF01000002">
    <property type="protein sequence ID" value="SFT71260.1"/>
    <property type="molecule type" value="Genomic_DNA"/>
</dbReference>
<reference evidence="3" key="1">
    <citation type="submission" date="2016-10" db="EMBL/GenBank/DDBJ databases">
        <authorList>
            <person name="Varghese N."/>
            <person name="Submissions S."/>
        </authorList>
    </citation>
    <scope>NUCLEOTIDE SEQUENCE [LARGE SCALE GENOMIC DNA]</scope>
    <source>
        <strain evidence="3">DSM 23445</strain>
    </source>
</reference>
<feature type="chain" id="PRO_5011653834" evidence="1">
    <location>
        <begin position="24"/>
        <end position="164"/>
    </location>
</feature>
<organism evidence="2 3">
    <name type="scientific">Algoriphagus locisalis</name>
    <dbReference type="NCBI Taxonomy" id="305507"/>
    <lineage>
        <taxon>Bacteria</taxon>
        <taxon>Pseudomonadati</taxon>
        <taxon>Bacteroidota</taxon>
        <taxon>Cytophagia</taxon>
        <taxon>Cytophagales</taxon>
        <taxon>Cyclobacteriaceae</taxon>
        <taxon>Algoriphagus</taxon>
    </lineage>
</organism>
<dbReference type="PROSITE" id="PS51257">
    <property type="entry name" value="PROKAR_LIPOPROTEIN"/>
    <property type="match status" value="1"/>
</dbReference>
<name>A0A1I7A8S9_9BACT</name>
<evidence type="ECO:0000313" key="2">
    <source>
        <dbReference type="EMBL" id="SFT71260.1"/>
    </source>
</evidence>
<gene>
    <name evidence="2" type="ORF">SAMN04489724_1760</name>
</gene>